<dbReference type="OrthoDB" id="1410840at2"/>
<organism evidence="4 5">
    <name type="scientific">Clostridium kluyveri</name>
    <dbReference type="NCBI Taxonomy" id="1534"/>
    <lineage>
        <taxon>Bacteria</taxon>
        <taxon>Bacillati</taxon>
        <taxon>Bacillota</taxon>
        <taxon>Clostridia</taxon>
        <taxon>Eubacteriales</taxon>
        <taxon>Clostridiaceae</taxon>
        <taxon>Clostridium</taxon>
    </lineage>
</organism>
<evidence type="ECO:0000313" key="4">
    <source>
        <dbReference type="EMBL" id="APM38448.1"/>
    </source>
</evidence>
<dbReference type="Proteomes" id="UP000184604">
    <property type="component" value="Chromosome"/>
</dbReference>
<name>A0A1L5F609_CLOKL</name>
<dbReference type="GO" id="GO:0016020">
    <property type="term" value="C:membrane"/>
    <property type="evidence" value="ECO:0007669"/>
    <property type="project" value="InterPro"/>
</dbReference>
<evidence type="ECO:0000259" key="2">
    <source>
        <dbReference type="Pfam" id="PF06580"/>
    </source>
</evidence>
<dbReference type="EMBL" id="CP018335">
    <property type="protein sequence ID" value="APM38448.1"/>
    <property type="molecule type" value="Genomic_DNA"/>
</dbReference>
<dbReference type="InterPro" id="IPR018771">
    <property type="entry name" value="PocR_dom"/>
</dbReference>
<feature type="domain" description="Histidine kinase/HSP90-like ATPase" evidence="1">
    <location>
        <begin position="299"/>
        <end position="399"/>
    </location>
</feature>
<sequence>MSSLQSIDLKDIIDVENIQEIQNRLTKLVKFPTIIVDTNGIPVCKETNFTPFCSLMGSFPEGNKNCKLCHSQAGFLAMKDKNPKVYTCHTGLMDSATPIIVDDYYLGAVLGGQVLIKDQQTKDSINLKKLSKDYKIPIKKLEEVTNSIQLVESDYLHNCVEFYNFLANYIAEIGMHKITQKKLLKESEEKIKLEQQAKKMKLQTIQAQTNPHFLFNTLNTIARIALIENAPKTEDLIYTLSDILRYSLRNSEEFPKLKTEMEYIERYLYIQALRYSDRIKYHIEVDEKILECRIPSMTIQPIVENALIHGLEEKLEGGEVSIKGSLTPSKDIIIEVFDNGKGINSSILNLLNNSDNIPEQFGIGIRNTNDRLCNYFGNNYGLKIKSKPNWGTKVDIHLPRIMAP</sequence>
<evidence type="ECO:0000259" key="1">
    <source>
        <dbReference type="Pfam" id="PF02518"/>
    </source>
</evidence>
<proteinExistence type="predicted"/>
<dbReference type="Pfam" id="PF06580">
    <property type="entry name" value="His_kinase"/>
    <property type="match status" value="1"/>
</dbReference>
<feature type="domain" description="Signal transduction histidine kinase internal region" evidence="2">
    <location>
        <begin position="201"/>
        <end position="279"/>
    </location>
</feature>
<gene>
    <name evidence="4" type="ORF">BS101_06700</name>
</gene>
<dbReference type="InterPro" id="IPR050640">
    <property type="entry name" value="Bact_2-comp_sensor_kinase"/>
</dbReference>
<dbReference type="SUPFAM" id="SSF55874">
    <property type="entry name" value="ATPase domain of HSP90 chaperone/DNA topoisomerase II/histidine kinase"/>
    <property type="match status" value="1"/>
</dbReference>
<keyword evidence="4" id="KW-0418">Kinase</keyword>
<dbReference type="GO" id="GO:0000155">
    <property type="term" value="F:phosphorelay sensor kinase activity"/>
    <property type="evidence" value="ECO:0007669"/>
    <property type="project" value="InterPro"/>
</dbReference>
<reference evidence="4 5" key="1">
    <citation type="submission" date="2016-12" db="EMBL/GenBank/DDBJ databases">
        <title>Complete genome sequence of Clostridium kluyveri JZZ isolated from the pit mud of a Chinese flavor liquor-making factory.</title>
        <authorList>
            <person name="Wang Y."/>
        </authorList>
    </citation>
    <scope>NUCLEOTIDE SEQUENCE [LARGE SCALE GENOMIC DNA]</scope>
    <source>
        <strain evidence="4 5">JZZ</strain>
    </source>
</reference>
<dbReference type="Gene3D" id="3.30.565.10">
    <property type="entry name" value="Histidine kinase-like ATPase, C-terminal domain"/>
    <property type="match status" value="1"/>
</dbReference>
<dbReference type="InterPro" id="IPR010559">
    <property type="entry name" value="Sig_transdc_His_kin_internal"/>
</dbReference>
<dbReference type="Pfam" id="PF10114">
    <property type="entry name" value="PocR"/>
    <property type="match status" value="1"/>
</dbReference>
<keyword evidence="4" id="KW-0808">Transferase</keyword>
<feature type="domain" description="PocR" evidence="3">
    <location>
        <begin position="11"/>
        <end position="174"/>
    </location>
</feature>
<accession>A0A1L5F609</accession>
<dbReference type="RefSeq" id="WP_073538120.1">
    <property type="nucleotide sequence ID" value="NZ_CP018335.1"/>
</dbReference>
<dbReference type="InterPro" id="IPR003594">
    <property type="entry name" value="HATPase_dom"/>
</dbReference>
<evidence type="ECO:0000259" key="3">
    <source>
        <dbReference type="Pfam" id="PF10114"/>
    </source>
</evidence>
<dbReference type="InterPro" id="IPR036890">
    <property type="entry name" value="HATPase_C_sf"/>
</dbReference>
<dbReference type="PANTHER" id="PTHR34220">
    <property type="entry name" value="SENSOR HISTIDINE KINASE YPDA"/>
    <property type="match status" value="1"/>
</dbReference>
<protein>
    <submittedName>
        <fullName evidence="4">Histidine kinase</fullName>
    </submittedName>
</protein>
<evidence type="ECO:0000313" key="5">
    <source>
        <dbReference type="Proteomes" id="UP000184604"/>
    </source>
</evidence>
<dbReference type="AlphaFoldDB" id="A0A1L5F609"/>
<dbReference type="PANTHER" id="PTHR34220:SF7">
    <property type="entry name" value="SENSOR HISTIDINE KINASE YPDA"/>
    <property type="match status" value="1"/>
</dbReference>
<dbReference type="Pfam" id="PF02518">
    <property type="entry name" value="HATPase_c"/>
    <property type="match status" value="1"/>
</dbReference>